<proteinExistence type="predicted"/>
<feature type="transmembrane region" description="Helical" evidence="1">
    <location>
        <begin position="20"/>
        <end position="39"/>
    </location>
</feature>
<accession>A0A1X3RME4</accession>
<dbReference type="AlphaFoldDB" id="A0A1X3RME4"/>
<dbReference type="RefSeq" id="WP_094110303.1">
    <property type="nucleotide sequence ID" value="NZ_LUTP01000076.1"/>
</dbReference>
<dbReference type="OrthoDB" id="6828340at2"/>
<reference evidence="2 3" key="1">
    <citation type="submission" date="2016-02" db="EMBL/GenBank/DDBJ databases">
        <title>Species-wide whole genome sequencing reveals diversity, host range in Lonsdalea quercina.</title>
        <authorList>
            <person name="Li Y."/>
        </authorList>
    </citation>
    <scope>NUCLEOTIDE SEQUENCE [LARGE SCALE GENOMIC DNA]</scope>
    <source>
        <strain evidence="2 3">LMG 26264</strain>
    </source>
</reference>
<keyword evidence="1" id="KW-0472">Membrane</keyword>
<protein>
    <recommendedName>
        <fullName evidence="4">Type VI secretion protein</fullName>
    </recommendedName>
</protein>
<keyword evidence="1" id="KW-0812">Transmembrane</keyword>
<keyword evidence="1" id="KW-1133">Transmembrane helix</keyword>
<dbReference type="EMBL" id="LUTP01000076">
    <property type="protein sequence ID" value="OSN02928.1"/>
    <property type="molecule type" value="Genomic_DNA"/>
</dbReference>
<sequence>MSWEREKSTVSKKPEEPSFVLWLMLGVVAAVGSVMLFVLHANKFLGPLQAFNIWVVTASPIVICFFFLCLRGWLFNSAFDKHEFEANEADYAQQQWTEWAGRNIAVLHSGVIFPDALTPSLFLQASAEQMQRTTLTQHFDHSTPENCFSQLLECVSDALVWVPSDLPLSATLLTDWQEDPLILQDEFAKVWQKIVPLCPAPVLNIQTANTFIWLEERLKSPTLDVDLILVHQTQGKGRYSDILASLLLTSDDVATKYQLTHDACLLRPMSLDMGDMNKSLDTFFSTQTQSCATACIIGDQVAWGDLFPVLLESAAIYTGHWQPEQLHWLEKYAGISGPFSPWIMAAVASDIVNIQQADCLMLSTDGEQKFINTVQTGNRNDDHG</sequence>
<dbReference type="Proteomes" id="UP000194020">
    <property type="component" value="Unassembled WGS sequence"/>
</dbReference>
<name>A0A1X3RME4_9GAMM</name>
<evidence type="ECO:0000256" key="1">
    <source>
        <dbReference type="SAM" id="Phobius"/>
    </source>
</evidence>
<feature type="transmembrane region" description="Helical" evidence="1">
    <location>
        <begin position="51"/>
        <end position="74"/>
    </location>
</feature>
<gene>
    <name evidence="2" type="ORF">AU511_15975</name>
</gene>
<evidence type="ECO:0008006" key="4">
    <source>
        <dbReference type="Google" id="ProtNLM"/>
    </source>
</evidence>
<evidence type="ECO:0000313" key="2">
    <source>
        <dbReference type="EMBL" id="OSN02928.1"/>
    </source>
</evidence>
<comment type="caution">
    <text evidence="2">The sequence shown here is derived from an EMBL/GenBank/DDBJ whole genome shotgun (WGS) entry which is preliminary data.</text>
</comment>
<organism evidence="2 3">
    <name type="scientific">Lonsdalea iberica</name>
    <dbReference type="NCBI Taxonomy" id="1082703"/>
    <lineage>
        <taxon>Bacteria</taxon>
        <taxon>Pseudomonadati</taxon>
        <taxon>Pseudomonadota</taxon>
        <taxon>Gammaproteobacteria</taxon>
        <taxon>Enterobacterales</taxon>
        <taxon>Pectobacteriaceae</taxon>
        <taxon>Lonsdalea</taxon>
    </lineage>
</organism>
<evidence type="ECO:0000313" key="3">
    <source>
        <dbReference type="Proteomes" id="UP000194020"/>
    </source>
</evidence>